<dbReference type="InterPro" id="IPR002049">
    <property type="entry name" value="LE_dom"/>
</dbReference>
<keyword evidence="2" id="KW-0964">Secreted</keyword>
<evidence type="ECO:0000313" key="16">
    <source>
        <dbReference type="Proteomes" id="UP001152803"/>
    </source>
</evidence>
<keyword evidence="9 10" id="KW-0424">Laminin EGF-like domain</keyword>
<evidence type="ECO:0000256" key="6">
    <source>
        <dbReference type="ARBA" id="ARBA00022869"/>
    </source>
</evidence>
<dbReference type="GO" id="GO:0009888">
    <property type="term" value="P:tissue development"/>
    <property type="evidence" value="ECO:0007669"/>
    <property type="project" value="TreeGrafter"/>
</dbReference>
<evidence type="ECO:0000259" key="13">
    <source>
        <dbReference type="PROSITE" id="PS50027"/>
    </source>
</evidence>
<feature type="coiled-coil region" evidence="11">
    <location>
        <begin position="725"/>
        <end position="759"/>
    </location>
</feature>
<evidence type="ECO:0000256" key="1">
    <source>
        <dbReference type="ARBA" id="ARBA00004302"/>
    </source>
</evidence>
<evidence type="ECO:0000256" key="8">
    <source>
        <dbReference type="ARBA" id="ARBA00023180"/>
    </source>
</evidence>
<keyword evidence="7 10" id="KW-1015">Disulfide bond</keyword>
<proteinExistence type="predicted"/>
<dbReference type="PROSITE" id="PS51115">
    <property type="entry name" value="LAMININ_IVA"/>
    <property type="match status" value="1"/>
</dbReference>
<comment type="caution">
    <text evidence="10">Lacks conserved residue(s) required for the propagation of feature annotation.</text>
</comment>
<dbReference type="InterPro" id="IPR000034">
    <property type="entry name" value="Laminin_IV"/>
</dbReference>
<keyword evidence="3" id="KW-0272">Extracellular matrix</keyword>
<dbReference type="FunFam" id="2.10.25.10:FF:000130">
    <property type="entry name" value="Laminin subunit beta 1"/>
    <property type="match status" value="1"/>
</dbReference>
<dbReference type="PANTHER" id="PTHR10574:SF270">
    <property type="entry name" value="LAMININ SUBUNIT GAMMA-1"/>
    <property type="match status" value="1"/>
</dbReference>
<feature type="chain" id="PRO_5040503764" description="Laminin subunit gamma-2-like" evidence="12">
    <location>
        <begin position="24"/>
        <end position="1039"/>
    </location>
</feature>
<dbReference type="Pfam" id="PF00053">
    <property type="entry name" value="EGF_laminin"/>
    <property type="match status" value="4"/>
</dbReference>
<name>A0A9Q1I0W9_CONCO</name>
<evidence type="ECO:0000256" key="10">
    <source>
        <dbReference type="PROSITE-ProRule" id="PRU00460"/>
    </source>
</evidence>
<dbReference type="InterPro" id="IPR056863">
    <property type="entry name" value="LMN_ATRN_NET-like_EGF"/>
</dbReference>
<evidence type="ECO:0000256" key="4">
    <source>
        <dbReference type="ARBA" id="ARBA00022729"/>
    </source>
</evidence>
<feature type="signal peptide" evidence="12">
    <location>
        <begin position="1"/>
        <end position="23"/>
    </location>
</feature>
<reference evidence="15" key="1">
    <citation type="journal article" date="2023" name="Science">
        <title>Genome structures resolve the early diversification of teleost fishes.</title>
        <authorList>
            <person name="Parey E."/>
            <person name="Louis A."/>
            <person name="Montfort J."/>
            <person name="Bouchez O."/>
            <person name="Roques C."/>
            <person name="Iampietro C."/>
            <person name="Lluch J."/>
            <person name="Castinel A."/>
            <person name="Donnadieu C."/>
            <person name="Desvignes T."/>
            <person name="Floi Bucao C."/>
            <person name="Jouanno E."/>
            <person name="Wen M."/>
            <person name="Mejri S."/>
            <person name="Dirks R."/>
            <person name="Jansen H."/>
            <person name="Henkel C."/>
            <person name="Chen W.J."/>
            <person name="Zahm M."/>
            <person name="Cabau C."/>
            <person name="Klopp C."/>
            <person name="Thompson A.W."/>
            <person name="Robinson-Rechavi M."/>
            <person name="Braasch I."/>
            <person name="Lecointre G."/>
            <person name="Bobe J."/>
            <person name="Postlethwait J.H."/>
            <person name="Berthelot C."/>
            <person name="Roest Crollius H."/>
            <person name="Guiguen Y."/>
        </authorList>
    </citation>
    <scope>NUCLEOTIDE SEQUENCE</scope>
    <source>
        <strain evidence="15">Concon-B</strain>
    </source>
</reference>
<feature type="domain" description="Laminin EGF-like" evidence="13">
    <location>
        <begin position="463"/>
        <end position="514"/>
    </location>
</feature>
<dbReference type="AlphaFoldDB" id="A0A9Q1I0W9"/>
<feature type="disulfide bond" evidence="10">
    <location>
        <begin position="487"/>
        <end position="496"/>
    </location>
</feature>
<accession>A0A9Q1I0W9</accession>
<gene>
    <name evidence="15" type="ORF">COCON_G00091630</name>
</gene>
<dbReference type="Gene3D" id="2.10.25.10">
    <property type="entry name" value="Laminin"/>
    <property type="match status" value="4"/>
</dbReference>
<dbReference type="CDD" id="cd00055">
    <property type="entry name" value="EGF_Lam"/>
    <property type="match status" value="4"/>
</dbReference>
<dbReference type="GO" id="GO:0005604">
    <property type="term" value="C:basement membrane"/>
    <property type="evidence" value="ECO:0007669"/>
    <property type="project" value="UniProtKB-SubCell"/>
</dbReference>
<evidence type="ECO:0000256" key="12">
    <source>
        <dbReference type="SAM" id="SignalP"/>
    </source>
</evidence>
<keyword evidence="5" id="KW-0677">Repeat</keyword>
<evidence type="ECO:0000259" key="14">
    <source>
        <dbReference type="PROSITE" id="PS51115"/>
    </source>
</evidence>
<feature type="disulfide bond" evidence="10">
    <location>
        <begin position="80"/>
        <end position="92"/>
    </location>
</feature>
<comment type="subcellular location">
    <subcellularLocation>
        <location evidence="1">Secreted</location>
        <location evidence="1">Extracellular space</location>
        <location evidence="1">Extracellular matrix</location>
        <location evidence="1">Basement membrane</location>
    </subcellularLocation>
</comment>
<evidence type="ECO:0000313" key="15">
    <source>
        <dbReference type="EMBL" id="KAJ8274538.1"/>
    </source>
</evidence>
<keyword evidence="6" id="KW-0084">Basement membrane</keyword>
<dbReference type="SUPFAM" id="SSF57196">
    <property type="entry name" value="EGF/Laminin"/>
    <property type="match status" value="2"/>
</dbReference>
<keyword evidence="8" id="KW-0325">Glycoprotein</keyword>
<dbReference type="InterPro" id="IPR050440">
    <property type="entry name" value="Laminin/Netrin_ECM"/>
</dbReference>
<keyword evidence="11" id="KW-0175">Coiled coil</keyword>
<dbReference type="GO" id="GO:0007411">
    <property type="term" value="P:axon guidance"/>
    <property type="evidence" value="ECO:0007669"/>
    <property type="project" value="TreeGrafter"/>
</dbReference>
<dbReference type="PROSITE" id="PS50027">
    <property type="entry name" value="EGF_LAM_2"/>
    <property type="match status" value="2"/>
</dbReference>
<dbReference type="GO" id="GO:0009887">
    <property type="term" value="P:animal organ morphogenesis"/>
    <property type="evidence" value="ECO:0007669"/>
    <property type="project" value="TreeGrafter"/>
</dbReference>
<feature type="coiled-coil region" evidence="11">
    <location>
        <begin position="903"/>
        <end position="979"/>
    </location>
</feature>
<dbReference type="SMART" id="SM00281">
    <property type="entry name" value="LamB"/>
    <property type="match status" value="1"/>
</dbReference>
<evidence type="ECO:0000256" key="5">
    <source>
        <dbReference type="ARBA" id="ARBA00022737"/>
    </source>
</evidence>
<evidence type="ECO:0000256" key="9">
    <source>
        <dbReference type="ARBA" id="ARBA00023292"/>
    </source>
</evidence>
<dbReference type="OrthoDB" id="430826at2759"/>
<comment type="caution">
    <text evidence="15">The sequence shown here is derived from an EMBL/GenBank/DDBJ whole genome shotgun (WGS) entry which is preliminary data.</text>
</comment>
<protein>
    <recommendedName>
        <fullName evidence="17">Laminin subunit gamma-2-like</fullName>
    </recommendedName>
</protein>
<dbReference type="FunFam" id="2.10.25.10:FF:000188">
    <property type="entry name" value="Laminin subunit gamma 2"/>
    <property type="match status" value="1"/>
</dbReference>
<dbReference type="PROSITE" id="PS01248">
    <property type="entry name" value="EGF_LAM_1"/>
    <property type="match status" value="2"/>
</dbReference>
<evidence type="ECO:0000256" key="3">
    <source>
        <dbReference type="ARBA" id="ARBA00022530"/>
    </source>
</evidence>
<dbReference type="Pfam" id="PF00052">
    <property type="entry name" value="Laminin_B"/>
    <property type="match status" value="1"/>
</dbReference>
<dbReference type="Pfam" id="PF24973">
    <property type="entry name" value="EGF_LMN_ATRN"/>
    <property type="match status" value="1"/>
</dbReference>
<feature type="domain" description="Laminin EGF-like" evidence="13">
    <location>
        <begin position="80"/>
        <end position="125"/>
    </location>
</feature>
<dbReference type="SMART" id="SM00180">
    <property type="entry name" value="EGF_Lam"/>
    <property type="match status" value="4"/>
</dbReference>
<keyword evidence="4 12" id="KW-0732">Signal</keyword>
<sequence>MNMWTPRTCLCGISILWLLSAEATYRYDNTCQCNGRSQYCTVDAQGVVCLNCQGNTEGRQCERCKAAFYHQRAGESCLPCDCSPTGAVGDECDSQGRCRCKPGVQGEKCDRCPSGMLLTKDGCTQSRDQSECFCYGHTAECSLAKGYSIYNISSTFSNGDEAWTAAEANGVTPPRLHFHWSPSHGDLEVISTESVPVYLSAPAAFLGNQVLSYGQSLSFSLRLDRGVRRPSTSDVVLEGAGLRVSASLGNLRTVLPAGQRTIYTFRLDERAGSKWQPQLSSMQFQKLLQNLTAIKIRGTFGENGRGYLDNVHLVSARIGPGAPAGWVGNCTCPTGYEGQFCERCGVGYTRQSPAHGPFSPCTACQCPGGSSCDSQTGDCYSGDENSAANSCSAGYYSDPAKPHICRACPCPQGASCSVMPGSLEVKCDSCSPGVTGPLCNICENGFYGDPKGEYGPPQACKPCRCGGPLNPNVLVKCDRVTGFCPKCLDHTTGFFCERCEDGFYRTDLAQACKRKIRPLTHADKLSDTESQLQGWVTGISKKLFGEEKNLQSVSDTVDGIKEHDQGFKKQLSSIRWIITDIRDKLSAAKRNLRLVDLPLGDSDGTNHALSGLVDKATDLANTHQGEAKQVEGFANTALKEAEKALALMRSAITGENKVTELINDLKTKYDRSSARVKALEDQGKRVSSSAGDESRVAADALKQIASLAKNLPNPLKEMGNVAAVLDALKDSSEKNLTELQDLNRDVQVNKAKVEGLLAKGEEGRKKQDLLLARVNAAKAGVDESLKDINANIDGLNQVLDNLKGFDTQIDANKDLADKAISKLPAINATIQEAVGKNAQTQGVLDSVAGDYKQALDSVKELDNALQGMKGVPGTLTASDTLLKGATTLKDNLKGLKDQALDTMGKLTAKKDDVDQQNERAKEALADAHEAYGNAKNTKDAVGDTMKAIKDLLGLFGQSASVDENKLKELEESVTNMRNTVTKKLKPQLLDLEEKEARQKGLIAQMDSDIDRILKDIKNVQDIVNIIPKGCVNLLPVERP</sequence>
<feature type="disulfide bond" evidence="10">
    <location>
        <begin position="100"/>
        <end position="109"/>
    </location>
</feature>
<dbReference type="Proteomes" id="UP001152803">
    <property type="component" value="Unassembled WGS sequence"/>
</dbReference>
<evidence type="ECO:0000256" key="7">
    <source>
        <dbReference type="ARBA" id="ARBA00023157"/>
    </source>
</evidence>
<dbReference type="PANTHER" id="PTHR10574">
    <property type="entry name" value="NETRIN/LAMININ-RELATED"/>
    <property type="match status" value="1"/>
</dbReference>
<feature type="domain" description="Laminin IV type A" evidence="14">
    <location>
        <begin position="158"/>
        <end position="329"/>
    </location>
</feature>
<evidence type="ECO:0008006" key="17">
    <source>
        <dbReference type="Google" id="ProtNLM"/>
    </source>
</evidence>
<dbReference type="EMBL" id="JAFJMO010000006">
    <property type="protein sequence ID" value="KAJ8274538.1"/>
    <property type="molecule type" value="Genomic_DNA"/>
</dbReference>
<evidence type="ECO:0000256" key="11">
    <source>
        <dbReference type="SAM" id="Coils"/>
    </source>
</evidence>
<evidence type="ECO:0000256" key="2">
    <source>
        <dbReference type="ARBA" id="ARBA00022525"/>
    </source>
</evidence>
<keyword evidence="16" id="KW-1185">Reference proteome</keyword>
<organism evidence="15 16">
    <name type="scientific">Conger conger</name>
    <name type="common">Conger eel</name>
    <name type="synonym">Muraena conger</name>
    <dbReference type="NCBI Taxonomy" id="82655"/>
    <lineage>
        <taxon>Eukaryota</taxon>
        <taxon>Metazoa</taxon>
        <taxon>Chordata</taxon>
        <taxon>Craniata</taxon>
        <taxon>Vertebrata</taxon>
        <taxon>Euteleostomi</taxon>
        <taxon>Actinopterygii</taxon>
        <taxon>Neopterygii</taxon>
        <taxon>Teleostei</taxon>
        <taxon>Anguilliformes</taxon>
        <taxon>Congridae</taxon>
        <taxon>Conger</taxon>
    </lineage>
</organism>